<dbReference type="RefSeq" id="XP_022506160.1">
    <property type="nucleotide sequence ID" value="XM_022661537.1"/>
</dbReference>
<keyword evidence="2" id="KW-0812">Transmembrane</keyword>
<sequence>MEVPRPDGPDVNRGMYLSPNTPGLRGKTDILSGTSIFVGCWVLTGFVFFVLLFRYAVKSWISWLLPNVSKPQRVWGLEDFFFALGWQRGLGRHFFYLTPIQKNQAMKWDFVSQPLAVAASMWSRTGVILFLYTCFAQNRRSLRVIVIICFVVQIVANLFTILQIFLQCGPNPYRLVDRASYFHYMWDPLPEDGSVVCQAPSVQATVGYVQGAFNCIIDFTLTYLAGFELWQFMFRGAQSSRENSFLARFKRLDRGIRTQRLWQTLLICGPLLLSGVASIVKTYLLSALGSRLDFTWNIVPFILWVKIENYCIPIATTAPILRLFIRTFIDQRGTDQDYSLSRSGGDGRSGSGLRSKLSGAGHTMELSNTRSHTRSHIRQDSKGFIHMQETDEAGSETARGPSRQGSENELIVNEHEIRVKREYEVRVEDKTDVFVPVAGPGMKKPRVRSNDAWA</sequence>
<reference evidence="3 4" key="1">
    <citation type="submission" date="2016-03" db="EMBL/GenBank/DDBJ databases">
        <title>Draft genome sequence of the Fonsecaea monophora CBS 269.37.</title>
        <authorList>
            <person name="Bombassaro A."/>
            <person name="Vinicius W.A."/>
            <person name="De Hoog S."/>
            <person name="Sun J."/>
            <person name="Souza E.M."/>
            <person name="Raittz R.T."/>
            <person name="Costa F."/>
            <person name="Leao A.C."/>
            <person name="Tadra-Sfeir M.Z."/>
            <person name="Baura V."/>
            <person name="Balsanelli E."/>
            <person name="Pedrosa F.O."/>
            <person name="Moreno L.F."/>
            <person name="Steffens M.B."/>
            <person name="Xi L."/>
            <person name="Bocca A.L."/>
            <person name="Felipe M.S."/>
            <person name="Teixeira M."/>
            <person name="Telles Filho F.Q."/>
            <person name="Azevedo C.M."/>
            <person name="Gomes R."/>
            <person name="Vicente V.A."/>
        </authorList>
    </citation>
    <scope>NUCLEOTIDE SEQUENCE [LARGE SCALE GENOMIC DNA]</scope>
    <source>
        <strain evidence="3 4">CBS 269.37</strain>
    </source>
</reference>
<dbReference type="EMBL" id="LVKK01000173">
    <property type="protein sequence ID" value="OAG34208.1"/>
    <property type="molecule type" value="Genomic_DNA"/>
</dbReference>
<dbReference type="PANTHER" id="PTHR33048">
    <property type="entry name" value="PTH11-LIKE INTEGRAL MEMBRANE PROTEIN (AFU_ORTHOLOGUE AFUA_5G11245)"/>
    <property type="match status" value="1"/>
</dbReference>
<evidence type="ECO:0000313" key="3">
    <source>
        <dbReference type="EMBL" id="OAG34208.1"/>
    </source>
</evidence>
<accession>A0A177EQJ1</accession>
<dbReference type="AlphaFoldDB" id="A0A177EQJ1"/>
<organism evidence="3 4">
    <name type="scientific">Fonsecaea monophora</name>
    <dbReference type="NCBI Taxonomy" id="254056"/>
    <lineage>
        <taxon>Eukaryota</taxon>
        <taxon>Fungi</taxon>
        <taxon>Dikarya</taxon>
        <taxon>Ascomycota</taxon>
        <taxon>Pezizomycotina</taxon>
        <taxon>Eurotiomycetes</taxon>
        <taxon>Chaetothyriomycetidae</taxon>
        <taxon>Chaetothyriales</taxon>
        <taxon>Herpotrichiellaceae</taxon>
        <taxon>Fonsecaea</taxon>
    </lineage>
</organism>
<feature type="region of interest" description="Disordered" evidence="1">
    <location>
        <begin position="335"/>
        <end position="377"/>
    </location>
</feature>
<dbReference type="PANTHER" id="PTHR33048:SF129">
    <property type="entry name" value="INTEGRAL MEMBRANE PROTEIN-RELATED"/>
    <property type="match status" value="1"/>
</dbReference>
<dbReference type="Proteomes" id="UP000077002">
    <property type="component" value="Unassembled WGS sequence"/>
</dbReference>
<evidence type="ECO:0000256" key="1">
    <source>
        <dbReference type="SAM" id="MobiDB-lite"/>
    </source>
</evidence>
<evidence type="ECO:0000313" key="4">
    <source>
        <dbReference type="Proteomes" id="UP000077002"/>
    </source>
</evidence>
<keyword evidence="4" id="KW-1185">Reference proteome</keyword>
<protein>
    <submittedName>
        <fullName evidence="3">Uncharacterized protein</fullName>
    </submittedName>
</protein>
<proteinExistence type="predicted"/>
<comment type="caution">
    <text evidence="3">The sequence shown here is derived from an EMBL/GenBank/DDBJ whole genome shotgun (WGS) entry which is preliminary data.</text>
</comment>
<feature type="compositionally biased region" description="Low complexity" evidence="1">
    <location>
        <begin position="351"/>
        <end position="361"/>
    </location>
</feature>
<keyword evidence="2" id="KW-0472">Membrane</keyword>
<gene>
    <name evidence="3" type="ORF">AYO21_11653</name>
</gene>
<feature type="transmembrane region" description="Helical" evidence="2">
    <location>
        <begin position="30"/>
        <end position="53"/>
    </location>
</feature>
<dbReference type="OrthoDB" id="5429740at2759"/>
<dbReference type="InterPro" id="IPR052337">
    <property type="entry name" value="SAT4-like"/>
</dbReference>
<evidence type="ECO:0000256" key="2">
    <source>
        <dbReference type="SAM" id="Phobius"/>
    </source>
</evidence>
<keyword evidence="2" id="KW-1133">Transmembrane helix</keyword>
<dbReference type="GeneID" id="34606741"/>
<feature type="transmembrane region" description="Helical" evidence="2">
    <location>
        <begin position="144"/>
        <end position="166"/>
    </location>
</feature>
<name>A0A177EQJ1_9EURO</name>